<keyword evidence="1" id="KW-0812">Transmembrane</keyword>
<feature type="transmembrane region" description="Helical" evidence="1">
    <location>
        <begin position="33"/>
        <end position="54"/>
    </location>
</feature>
<organism evidence="2 3">
    <name type="scientific">Microbacterium immunditiarum</name>
    <dbReference type="NCBI Taxonomy" id="337480"/>
    <lineage>
        <taxon>Bacteria</taxon>
        <taxon>Bacillati</taxon>
        <taxon>Actinomycetota</taxon>
        <taxon>Actinomycetes</taxon>
        <taxon>Micrococcales</taxon>
        <taxon>Microbacteriaceae</taxon>
        <taxon>Microbacterium</taxon>
    </lineage>
</organism>
<dbReference type="RefSeq" id="WP_179488472.1">
    <property type="nucleotide sequence ID" value="NZ_JACCBV010000001.1"/>
</dbReference>
<feature type="transmembrane region" description="Helical" evidence="1">
    <location>
        <begin position="6"/>
        <end position="26"/>
    </location>
</feature>
<gene>
    <name evidence="2" type="ORF">BJ991_001287</name>
</gene>
<accession>A0A7Y9GMN7</accession>
<name>A0A7Y9GMN7_9MICO</name>
<dbReference type="AlphaFoldDB" id="A0A7Y9GMN7"/>
<feature type="transmembrane region" description="Helical" evidence="1">
    <location>
        <begin position="60"/>
        <end position="80"/>
    </location>
</feature>
<reference evidence="2 3" key="1">
    <citation type="submission" date="2020-07" db="EMBL/GenBank/DDBJ databases">
        <title>Sequencing the genomes of 1000 actinobacteria strains.</title>
        <authorList>
            <person name="Klenk H.-P."/>
        </authorList>
    </citation>
    <scope>NUCLEOTIDE SEQUENCE [LARGE SCALE GENOMIC DNA]</scope>
    <source>
        <strain evidence="2 3">DSM 24662</strain>
    </source>
</reference>
<keyword evidence="1" id="KW-0472">Membrane</keyword>
<proteinExistence type="predicted"/>
<keyword evidence="1" id="KW-1133">Transmembrane helix</keyword>
<evidence type="ECO:0000313" key="3">
    <source>
        <dbReference type="Proteomes" id="UP000576969"/>
    </source>
</evidence>
<protein>
    <submittedName>
        <fullName evidence="2">Uncharacterized protein</fullName>
    </submittedName>
</protein>
<sequence length="107" mass="11069">MGAWIWSAIAFAIVLVIAGGITWWLAKGCVVTIVGAVGAIVGSLLSLGSLLLLLDVEAAMRVSYTLMGVSGVWLLAWALAGGIRGHRNARADAPAEAAPIPARIVEY</sequence>
<evidence type="ECO:0000256" key="1">
    <source>
        <dbReference type="SAM" id="Phobius"/>
    </source>
</evidence>
<dbReference type="EMBL" id="JACCBV010000001">
    <property type="protein sequence ID" value="NYE19259.1"/>
    <property type="molecule type" value="Genomic_DNA"/>
</dbReference>
<dbReference type="Proteomes" id="UP000576969">
    <property type="component" value="Unassembled WGS sequence"/>
</dbReference>
<evidence type="ECO:0000313" key="2">
    <source>
        <dbReference type="EMBL" id="NYE19259.1"/>
    </source>
</evidence>
<comment type="caution">
    <text evidence="2">The sequence shown here is derived from an EMBL/GenBank/DDBJ whole genome shotgun (WGS) entry which is preliminary data.</text>
</comment>
<keyword evidence="3" id="KW-1185">Reference proteome</keyword>